<gene>
    <name evidence="6" type="ORF">B1813_20950</name>
</gene>
<dbReference type="GO" id="GO:0000155">
    <property type="term" value="F:phosphorelay sensor kinase activity"/>
    <property type="evidence" value="ECO:0007669"/>
    <property type="project" value="InterPro"/>
</dbReference>
<dbReference type="InterPro" id="IPR050482">
    <property type="entry name" value="Sensor_HK_TwoCompSys"/>
</dbReference>
<accession>A0A1V8ZXB8</accession>
<keyword evidence="7" id="KW-1185">Reference proteome</keyword>
<feature type="domain" description="Signal transduction histidine kinase subgroup 3 dimerisation and phosphoacceptor" evidence="5">
    <location>
        <begin position="215"/>
        <end position="281"/>
    </location>
</feature>
<evidence type="ECO:0000256" key="2">
    <source>
        <dbReference type="ARBA" id="ARBA00022777"/>
    </source>
</evidence>
<dbReference type="PANTHER" id="PTHR24421">
    <property type="entry name" value="NITRATE/NITRITE SENSOR PROTEIN NARX-RELATED"/>
    <property type="match status" value="1"/>
</dbReference>
<dbReference type="AlphaFoldDB" id="A0A1V8ZXB8"/>
<evidence type="ECO:0000256" key="1">
    <source>
        <dbReference type="ARBA" id="ARBA00022679"/>
    </source>
</evidence>
<keyword evidence="1" id="KW-0808">Transferase</keyword>
<feature type="transmembrane region" description="Helical" evidence="4">
    <location>
        <begin position="139"/>
        <end position="158"/>
    </location>
</feature>
<dbReference type="Pfam" id="PF07730">
    <property type="entry name" value="HisKA_3"/>
    <property type="match status" value="1"/>
</dbReference>
<evidence type="ECO:0000256" key="4">
    <source>
        <dbReference type="SAM" id="Phobius"/>
    </source>
</evidence>
<dbReference type="EMBL" id="MWIH01000009">
    <property type="protein sequence ID" value="OQO89413.1"/>
    <property type="molecule type" value="Genomic_DNA"/>
</dbReference>
<name>A0A1V8ZXB8_SACPI</name>
<feature type="transmembrane region" description="Helical" evidence="4">
    <location>
        <begin position="170"/>
        <end position="194"/>
    </location>
</feature>
<dbReference type="CDD" id="cd16917">
    <property type="entry name" value="HATPase_UhpB-NarQ-NarX-like"/>
    <property type="match status" value="1"/>
</dbReference>
<keyword evidence="4" id="KW-0812">Transmembrane</keyword>
<proteinExistence type="predicted"/>
<organism evidence="6 7">
    <name type="scientific">Saccharomonospora piscinae</name>
    <dbReference type="NCBI Taxonomy" id="687388"/>
    <lineage>
        <taxon>Bacteria</taxon>
        <taxon>Bacillati</taxon>
        <taxon>Actinomycetota</taxon>
        <taxon>Actinomycetes</taxon>
        <taxon>Pseudonocardiales</taxon>
        <taxon>Pseudonocardiaceae</taxon>
        <taxon>Saccharomonospora</taxon>
    </lineage>
</organism>
<dbReference type="STRING" id="1962155.B1813_20950"/>
<sequence>MRAPARTLREVNDDQPDGTRKGLHRLRRYTWWSLAGIGYLAALPVLQSVADRTYTAEILVPAVLTTVLTIVQRMRFVSHALRERVRHTGPTAEHLATFAVATAIWCYAIVVVANPTSWAFAPALLAGGILSNTAPGRRLWLTLALALTTATAGLVAASGRDDASGAWWPWVLAGLAAAFVVTIVVIDVAQLWFWDMVVEIDRARAMAEELAVARERLRFAAELHDVQGHHLQAILLKGELAERLIGRDDDAARAHAAELTELARTALTDTRTVVHGYRATTLHSEIANAVDVLAAAGIETEVRGAAREVPPPLQALFGSLVREGTTNILRHTHASSCTLTLDTGGDTVRVRLANDGVTPDPARPGSGIAGLRERFAALGGDVAARVTGSGEAATFELGGHAPARR</sequence>
<comment type="caution">
    <text evidence="6">The sequence shown here is derived from an EMBL/GenBank/DDBJ whole genome shotgun (WGS) entry which is preliminary data.</text>
</comment>
<feature type="transmembrane region" description="Helical" evidence="4">
    <location>
        <begin position="92"/>
        <end position="110"/>
    </location>
</feature>
<dbReference type="PANTHER" id="PTHR24421:SF63">
    <property type="entry name" value="SENSOR HISTIDINE KINASE DESK"/>
    <property type="match status" value="1"/>
</dbReference>
<dbReference type="GO" id="GO:0046983">
    <property type="term" value="F:protein dimerization activity"/>
    <property type="evidence" value="ECO:0007669"/>
    <property type="project" value="InterPro"/>
</dbReference>
<dbReference type="GO" id="GO:0016020">
    <property type="term" value="C:membrane"/>
    <property type="evidence" value="ECO:0007669"/>
    <property type="project" value="InterPro"/>
</dbReference>
<dbReference type="Gene3D" id="3.30.565.10">
    <property type="entry name" value="Histidine kinase-like ATPase, C-terminal domain"/>
    <property type="match status" value="1"/>
</dbReference>
<feature type="transmembrane region" description="Helical" evidence="4">
    <location>
        <begin position="53"/>
        <end position="71"/>
    </location>
</feature>
<reference evidence="6 7" key="1">
    <citation type="submission" date="2017-02" db="EMBL/GenBank/DDBJ databases">
        <title>Draft genome of Saccharomonospora sp. 154.</title>
        <authorList>
            <person name="Alonso-Carmona G.S."/>
            <person name="De La Haba R."/>
            <person name="Vera-Gargallo B."/>
            <person name="Sandoval-Trujillo A.H."/>
            <person name="Ramirez-Duran N."/>
            <person name="Ventosa A."/>
        </authorList>
    </citation>
    <scope>NUCLEOTIDE SEQUENCE [LARGE SCALE GENOMIC DNA]</scope>
    <source>
        <strain evidence="6 7">LRS4.154</strain>
    </source>
</reference>
<dbReference type="Gene3D" id="1.20.5.1930">
    <property type="match status" value="1"/>
</dbReference>
<protein>
    <submittedName>
        <fullName evidence="6">Histidine kinase</fullName>
    </submittedName>
</protein>
<keyword evidence="4" id="KW-0472">Membrane</keyword>
<dbReference type="InterPro" id="IPR011712">
    <property type="entry name" value="Sig_transdc_His_kin_sub3_dim/P"/>
</dbReference>
<keyword evidence="4" id="KW-1133">Transmembrane helix</keyword>
<evidence type="ECO:0000313" key="6">
    <source>
        <dbReference type="EMBL" id="OQO89413.1"/>
    </source>
</evidence>
<dbReference type="InterPro" id="IPR036890">
    <property type="entry name" value="HATPase_C_sf"/>
</dbReference>
<feature type="transmembrane region" description="Helical" evidence="4">
    <location>
        <begin position="29"/>
        <end position="47"/>
    </location>
</feature>
<keyword evidence="3" id="KW-0902">Two-component regulatory system</keyword>
<evidence type="ECO:0000313" key="7">
    <source>
        <dbReference type="Proteomes" id="UP000192591"/>
    </source>
</evidence>
<evidence type="ECO:0000259" key="5">
    <source>
        <dbReference type="Pfam" id="PF07730"/>
    </source>
</evidence>
<keyword evidence="2 6" id="KW-0418">Kinase</keyword>
<dbReference type="Proteomes" id="UP000192591">
    <property type="component" value="Unassembled WGS sequence"/>
</dbReference>
<evidence type="ECO:0000256" key="3">
    <source>
        <dbReference type="ARBA" id="ARBA00023012"/>
    </source>
</evidence>